<dbReference type="OrthoDB" id="2730545at2759"/>
<reference evidence="1" key="1">
    <citation type="submission" date="2018-04" db="EMBL/GenBank/DDBJ databases">
        <title>Whole genome sequencing of Hypsizygus marmoreus.</title>
        <authorList>
            <person name="Choi I.-G."/>
            <person name="Min B."/>
            <person name="Kim J.-G."/>
            <person name="Kim S."/>
            <person name="Oh Y.-L."/>
            <person name="Kong W.-S."/>
            <person name="Park H."/>
            <person name="Jeong J."/>
            <person name="Song E.-S."/>
        </authorList>
    </citation>
    <scope>NUCLEOTIDE SEQUENCE [LARGE SCALE GENOMIC DNA]</scope>
    <source>
        <strain evidence="1">51987-8</strain>
    </source>
</reference>
<dbReference type="AlphaFoldDB" id="A0A369KIE8"/>
<evidence type="ECO:0000313" key="2">
    <source>
        <dbReference type="Proteomes" id="UP000076154"/>
    </source>
</evidence>
<gene>
    <name evidence="1" type="ORF">Hypma_005962</name>
</gene>
<comment type="caution">
    <text evidence="1">The sequence shown here is derived from an EMBL/GenBank/DDBJ whole genome shotgun (WGS) entry which is preliminary data.</text>
</comment>
<dbReference type="InParanoid" id="A0A369KIE8"/>
<dbReference type="EMBL" id="LUEZ02000004">
    <property type="protein sequence ID" value="RDB30706.1"/>
    <property type="molecule type" value="Genomic_DNA"/>
</dbReference>
<evidence type="ECO:0000313" key="1">
    <source>
        <dbReference type="EMBL" id="RDB30706.1"/>
    </source>
</evidence>
<protein>
    <submittedName>
        <fullName evidence="1">Uncharacterized protein</fullName>
    </submittedName>
</protein>
<sequence length="395" mass="44084">MYEWTNRYDSTMDTDEMDKRLAPVRLLLRHGIRSIVWSEDALAFVHHVPVIVFGMELLVDDHDMESAHRLITNSLPYNLTTPCDRWINWTSSRNTDANAYPTSFRLARTNADDDLPEHIAIHPASYFDFSLTDPSRSFTPGPPTLPSQNAGVLFPTLPAFVDGLIYAILESPTFGHLSNFLHLSSLLSYVLLYSLDAPMFAVQIEEDLRGGDLDEILSQPALDLLEQVRPENRYYLEREMQGGAGSLEPFQALRRAIVARQGLPNPSLKPPSPHQAGKILSPASPLHPVPSPRSYSTRVGQITTSPFSPQISLHRYVYVYIPPSAAYIPYLFCAGTKNQVTNKHPTPGLCMPLPAKMAIQYTHIRSLGSDARPARASTFQVNTIVSSVVHKNTTH</sequence>
<proteinExistence type="predicted"/>
<accession>A0A369KIE8</accession>
<keyword evidence="2" id="KW-1185">Reference proteome</keyword>
<organism evidence="1 2">
    <name type="scientific">Hypsizygus marmoreus</name>
    <name type="common">White beech mushroom</name>
    <name type="synonym">Agaricus marmoreus</name>
    <dbReference type="NCBI Taxonomy" id="39966"/>
    <lineage>
        <taxon>Eukaryota</taxon>
        <taxon>Fungi</taxon>
        <taxon>Dikarya</taxon>
        <taxon>Basidiomycota</taxon>
        <taxon>Agaricomycotina</taxon>
        <taxon>Agaricomycetes</taxon>
        <taxon>Agaricomycetidae</taxon>
        <taxon>Agaricales</taxon>
        <taxon>Tricholomatineae</taxon>
        <taxon>Lyophyllaceae</taxon>
        <taxon>Hypsizygus</taxon>
    </lineage>
</organism>
<dbReference type="Proteomes" id="UP000076154">
    <property type="component" value="Unassembled WGS sequence"/>
</dbReference>
<name>A0A369KIE8_HYPMA</name>